<dbReference type="OrthoDB" id="10654072at2759"/>
<name>C1MV20_MICPC</name>
<dbReference type="AlphaFoldDB" id="C1MV20"/>
<dbReference type="GeneID" id="9684731"/>
<organism evidence="3">
    <name type="scientific">Micromonas pusilla (strain CCMP1545)</name>
    <name type="common">Picoplanktonic green alga</name>
    <dbReference type="NCBI Taxonomy" id="564608"/>
    <lineage>
        <taxon>Eukaryota</taxon>
        <taxon>Viridiplantae</taxon>
        <taxon>Chlorophyta</taxon>
        <taxon>Mamiellophyceae</taxon>
        <taxon>Mamiellales</taxon>
        <taxon>Mamiellaceae</taxon>
        <taxon>Micromonas</taxon>
    </lineage>
</organism>
<sequence length="263" mass="27959">MSAKRNGIGVLSLSVNATRLPADVAELPDGSTLRTRWGADAGPEPWHGFQLRSLSDLLHLEIRDARADAPIDDDGPPLLASVSVNASAVLQDAFLGADGTERDFELRAPRSSARASPIATARLKIKFHLQADVLQALARGVGLDVASLESVETLSAGAVCAAETLAFAKLGIAPPPPSDDDAAQTKKKTLRARKLELEERLAFKRVAPSQARASSPPSPPDTPKYKSMTSGVKRFLTGKMDGRKKGPREDANLVDLLKDAEKA</sequence>
<dbReference type="EMBL" id="GG663740">
    <property type="protein sequence ID" value="EEH56730.1"/>
    <property type="molecule type" value="Genomic_DNA"/>
</dbReference>
<keyword evidence="3" id="KW-1185">Reference proteome</keyword>
<feature type="region of interest" description="Disordered" evidence="1">
    <location>
        <begin position="206"/>
        <end position="263"/>
    </location>
</feature>
<dbReference type="RefSeq" id="XP_003059598.1">
    <property type="nucleotide sequence ID" value="XM_003059552.1"/>
</dbReference>
<proteinExistence type="predicted"/>
<accession>C1MV20</accession>
<evidence type="ECO:0000313" key="2">
    <source>
        <dbReference type="EMBL" id="EEH56730.1"/>
    </source>
</evidence>
<evidence type="ECO:0000256" key="1">
    <source>
        <dbReference type="SAM" id="MobiDB-lite"/>
    </source>
</evidence>
<protein>
    <submittedName>
        <fullName evidence="2">Predicted protein</fullName>
    </submittedName>
</protein>
<dbReference type="KEGG" id="mpp:MICPUCDRAFT_59025"/>
<feature type="compositionally biased region" description="Low complexity" evidence="1">
    <location>
        <begin position="206"/>
        <end position="215"/>
    </location>
</feature>
<evidence type="ECO:0000313" key="3">
    <source>
        <dbReference type="Proteomes" id="UP000001876"/>
    </source>
</evidence>
<feature type="compositionally biased region" description="Basic and acidic residues" evidence="1">
    <location>
        <begin position="240"/>
        <end position="263"/>
    </location>
</feature>
<dbReference type="Proteomes" id="UP000001876">
    <property type="component" value="Unassembled WGS sequence"/>
</dbReference>
<gene>
    <name evidence="2" type="ORF">MICPUCDRAFT_59025</name>
</gene>
<reference evidence="2 3" key="1">
    <citation type="journal article" date="2009" name="Science">
        <title>Green evolution and dynamic adaptations revealed by genomes of the marine picoeukaryotes Micromonas.</title>
        <authorList>
            <person name="Worden A.Z."/>
            <person name="Lee J.H."/>
            <person name="Mock T."/>
            <person name="Rouze P."/>
            <person name="Simmons M.P."/>
            <person name="Aerts A.L."/>
            <person name="Allen A.E."/>
            <person name="Cuvelier M.L."/>
            <person name="Derelle E."/>
            <person name="Everett M.V."/>
            <person name="Foulon E."/>
            <person name="Grimwood J."/>
            <person name="Gundlach H."/>
            <person name="Henrissat B."/>
            <person name="Napoli C."/>
            <person name="McDonald S.M."/>
            <person name="Parker M.S."/>
            <person name="Rombauts S."/>
            <person name="Salamov A."/>
            <person name="Von Dassow P."/>
            <person name="Badger J.H."/>
            <person name="Coutinho P.M."/>
            <person name="Demir E."/>
            <person name="Dubchak I."/>
            <person name="Gentemann C."/>
            <person name="Eikrem W."/>
            <person name="Gready J.E."/>
            <person name="John U."/>
            <person name="Lanier W."/>
            <person name="Lindquist E.A."/>
            <person name="Lucas S."/>
            <person name="Mayer K.F."/>
            <person name="Moreau H."/>
            <person name="Not F."/>
            <person name="Otillar R."/>
            <person name="Panaud O."/>
            <person name="Pangilinan J."/>
            <person name="Paulsen I."/>
            <person name="Piegu B."/>
            <person name="Poliakov A."/>
            <person name="Robbens S."/>
            <person name="Schmutz J."/>
            <person name="Toulza E."/>
            <person name="Wyss T."/>
            <person name="Zelensky A."/>
            <person name="Zhou K."/>
            <person name="Armbrust E.V."/>
            <person name="Bhattacharya D."/>
            <person name="Goodenough U.W."/>
            <person name="Van de Peer Y."/>
            <person name="Grigoriev I.V."/>
        </authorList>
    </citation>
    <scope>NUCLEOTIDE SEQUENCE [LARGE SCALE GENOMIC DNA]</scope>
    <source>
        <strain evidence="2 3">CCMP1545</strain>
    </source>
</reference>